<dbReference type="Gramene" id="PGSC0003DMT400090918">
    <property type="protein sequence ID" value="PGSC0003DMT400090918"/>
    <property type="gene ID" value="PGSC0003DMG400040489"/>
</dbReference>
<accession>M1DLH5</accession>
<dbReference type="InParanoid" id="M1DLH5"/>
<dbReference type="AlphaFoldDB" id="M1DLH5"/>
<reference evidence="2" key="2">
    <citation type="submission" date="2015-06" db="UniProtKB">
        <authorList>
            <consortium name="EnsemblPlants"/>
        </authorList>
    </citation>
    <scope>IDENTIFICATION</scope>
    <source>
        <strain evidence="2">DM1-3 516 R44</strain>
    </source>
</reference>
<proteinExistence type="predicted"/>
<dbReference type="PaxDb" id="4113-PGSC0003DMT400090918"/>
<organism evidence="2 3">
    <name type="scientific">Solanum tuberosum</name>
    <name type="common">Potato</name>
    <dbReference type="NCBI Taxonomy" id="4113"/>
    <lineage>
        <taxon>Eukaryota</taxon>
        <taxon>Viridiplantae</taxon>
        <taxon>Streptophyta</taxon>
        <taxon>Embryophyta</taxon>
        <taxon>Tracheophyta</taxon>
        <taxon>Spermatophyta</taxon>
        <taxon>Magnoliopsida</taxon>
        <taxon>eudicotyledons</taxon>
        <taxon>Gunneridae</taxon>
        <taxon>Pentapetalae</taxon>
        <taxon>asterids</taxon>
        <taxon>lamiids</taxon>
        <taxon>Solanales</taxon>
        <taxon>Solanaceae</taxon>
        <taxon>Solanoideae</taxon>
        <taxon>Solaneae</taxon>
        <taxon>Solanum</taxon>
    </lineage>
</organism>
<evidence type="ECO:0000313" key="2">
    <source>
        <dbReference type="EnsemblPlants" id="PGSC0003DMT400090918"/>
    </source>
</evidence>
<dbReference type="Proteomes" id="UP000011115">
    <property type="component" value="Unassembled WGS sequence"/>
</dbReference>
<protein>
    <submittedName>
        <fullName evidence="2">Uncharacterized protein</fullName>
    </submittedName>
</protein>
<sequence>MIYPYEPRLAMTKKWRLSSEEKVRDCPNIVAKGRNARQAPYSGPSVDGQARNRFYALQANKEANADEGAGSKRSGTTPRDHPKGPRGGPQPLEGVAPRRGPAPPMAKR</sequence>
<name>M1DLH5_SOLTU</name>
<evidence type="ECO:0000313" key="3">
    <source>
        <dbReference type="Proteomes" id="UP000011115"/>
    </source>
</evidence>
<dbReference type="HOGENOM" id="CLU_2201717_0_0_1"/>
<reference evidence="3" key="1">
    <citation type="journal article" date="2011" name="Nature">
        <title>Genome sequence and analysis of the tuber crop potato.</title>
        <authorList>
            <consortium name="The Potato Genome Sequencing Consortium"/>
        </authorList>
    </citation>
    <scope>NUCLEOTIDE SEQUENCE [LARGE SCALE GENOMIC DNA]</scope>
    <source>
        <strain evidence="3">cv. DM1-3 516 R44</strain>
    </source>
</reference>
<dbReference type="EnsemblPlants" id="PGSC0003DMT400090918">
    <property type="protein sequence ID" value="PGSC0003DMT400090918"/>
    <property type="gene ID" value="PGSC0003DMG400040489"/>
</dbReference>
<keyword evidence="3" id="KW-1185">Reference proteome</keyword>
<evidence type="ECO:0000256" key="1">
    <source>
        <dbReference type="SAM" id="MobiDB-lite"/>
    </source>
</evidence>
<feature type="region of interest" description="Disordered" evidence="1">
    <location>
        <begin position="29"/>
        <end position="108"/>
    </location>
</feature>